<evidence type="ECO:0000313" key="3">
    <source>
        <dbReference type="Proteomes" id="UP001409585"/>
    </source>
</evidence>
<dbReference type="AlphaFoldDB" id="A0AAV3TWU0"/>
<protein>
    <recommendedName>
        <fullName evidence="1">DUF6436 domain-containing protein</fullName>
    </recommendedName>
</protein>
<gene>
    <name evidence="2" type="ORF">GCM10025791_02410</name>
</gene>
<sequence length="103" mass="11254">MAELQQRLDHYHHELIDLGVDTGRFANLAQFVPATPAVMVFDQDGKLAYFGPYSGGTVCGEGEDFVTRTDEMLRAGVNPHWINQESVGCLCANPTGTPKLESV</sequence>
<proteinExistence type="predicted"/>
<dbReference type="RefSeq" id="WP_345415785.1">
    <property type="nucleotide sequence ID" value="NZ_AP031496.1"/>
</dbReference>
<dbReference type="EMBL" id="BAABLX010000001">
    <property type="protein sequence ID" value="GAA4930118.1"/>
    <property type="molecule type" value="Genomic_DNA"/>
</dbReference>
<dbReference type="Pfam" id="PF20029">
    <property type="entry name" value="DUF6436"/>
    <property type="match status" value="1"/>
</dbReference>
<comment type="caution">
    <text evidence="2">The sequence shown here is derived from an EMBL/GenBank/DDBJ whole genome shotgun (WGS) entry which is preliminary data.</text>
</comment>
<evidence type="ECO:0000259" key="1">
    <source>
        <dbReference type="Pfam" id="PF20029"/>
    </source>
</evidence>
<dbReference type="Proteomes" id="UP001409585">
    <property type="component" value="Unassembled WGS sequence"/>
</dbReference>
<organism evidence="2 3">
    <name type="scientific">Halioxenophilus aromaticivorans</name>
    <dbReference type="NCBI Taxonomy" id="1306992"/>
    <lineage>
        <taxon>Bacteria</taxon>
        <taxon>Pseudomonadati</taxon>
        <taxon>Pseudomonadota</taxon>
        <taxon>Gammaproteobacteria</taxon>
        <taxon>Alteromonadales</taxon>
        <taxon>Alteromonadaceae</taxon>
        <taxon>Halioxenophilus</taxon>
    </lineage>
</organism>
<name>A0AAV3TWU0_9ALTE</name>
<feature type="domain" description="DUF6436" evidence="1">
    <location>
        <begin position="3"/>
        <end position="92"/>
    </location>
</feature>
<dbReference type="InterPro" id="IPR045494">
    <property type="entry name" value="DUF6436"/>
</dbReference>
<reference evidence="3" key="1">
    <citation type="journal article" date="2019" name="Int. J. Syst. Evol. Microbiol.">
        <title>The Global Catalogue of Microorganisms (GCM) 10K type strain sequencing project: providing services to taxonomists for standard genome sequencing and annotation.</title>
        <authorList>
            <consortium name="The Broad Institute Genomics Platform"/>
            <consortium name="The Broad Institute Genome Sequencing Center for Infectious Disease"/>
            <person name="Wu L."/>
            <person name="Ma J."/>
        </authorList>
    </citation>
    <scope>NUCLEOTIDE SEQUENCE [LARGE SCALE GENOMIC DNA]</scope>
    <source>
        <strain evidence="3">JCM 19134</strain>
    </source>
</reference>
<evidence type="ECO:0000313" key="2">
    <source>
        <dbReference type="EMBL" id="GAA4930118.1"/>
    </source>
</evidence>
<keyword evidence="3" id="KW-1185">Reference proteome</keyword>
<accession>A0AAV3TWU0</accession>